<accession>A0A377WTS5</accession>
<evidence type="ECO:0000256" key="1">
    <source>
        <dbReference type="SAM" id="SignalP"/>
    </source>
</evidence>
<organism evidence="2 3">
    <name type="scientific">Klebsiella pneumoniae</name>
    <dbReference type="NCBI Taxonomy" id="573"/>
    <lineage>
        <taxon>Bacteria</taxon>
        <taxon>Pseudomonadati</taxon>
        <taxon>Pseudomonadota</taxon>
        <taxon>Gammaproteobacteria</taxon>
        <taxon>Enterobacterales</taxon>
        <taxon>Enterobacteriaceae</taxon>
        <taxon>Klebsiella/Raoultella group</taxon>
        <taxon>Klebsiella</taxon>
        <taxon>Klebsiella pneumoniae complex</taxon>
    </lineage>
</organism>
<evidence type="ECO:0000313" key="2">
    <source>
        <dbReference type="EMBL" id="STT56598.1"/>
    </source>
</evidence>
<dbReference type="EMBL" id="UGLC01000002">
    <property type="protein sequence ID" value="STT56598.1"/>
    <property type="molecule type" value="Genomic_DNA"/>
</dbReference>
<protein>
    <submittedName>
        <fullName evidence="2">Membrane protein, suppressor for copper-sensitivity ScsB</fullName>
    </submittedName>
</protein>
<feature type="chain" id="PRO_5016995428" evidence="1">
    <location>
        <begin position="23"/>
        <end position="124"/>
    </location>
</feature>
<feature type="signal peptide" evidence="1">
    <location>
        <begin position="1"/>
        <end position="22"/>
    </location>
</feature>
<dbReference type="Proteomes" id="UP000254799">
    <property type="component" value="Unassembled WGS sequence"/>
</dbReference>
<name>A0A377WTS5_KLEPN</name>
<reference evidence="2 3" key="1">
    <citation type="submission" date="2018-06" db="EMBL/GenBank/DDBJ databases">
        <authorList>
            <consortium name="Pathogen Informatics"/>
            <person name="Doyle S."/>
        </authorList>
    </citation>
    <scope>NUCLEOTIDE SEQUENCE [LARGE SCALE GENOMIC DNA]</scope>
    <source>
        <strain evidence="2 3">NCTC8849</strain>
    </source>
</reference>
<keyword evidence="1" id="KW-0732">Signal</keyword>
<gene>
    <name evidence="2" type="ORF">NCTC8849_05257</name>
</gene>
<dbReference type="AlphaFoldDB" id="A0A377WTS5"/>
<proteinExistence type="predicted"/>
<evidence type="ECO:0000313" key="3">
    <source>
        <dbReference type="Proteomes" id="UP000254799"/>
    </source>
</evidence>
<sequence>MYMVFRRLLVCLLWLWLPVSQAADSGWLRAADNQHASVRLRAQTESNGDTRLLLDVALGKGLENLLALARGRRHRAGYRLAHAAGGELALADAAALRRRGHFHSGLSRRRQLSDDAAREDTADA</sequence>